<sequence length="40" mass="4437">MARVTSEARPVMAVPFMDFQIPQDSLTNSGMSYAIVKMIC</sequence>
<proteinExistence type="predicted"/>
<dbReference type="InParanoid" id="A0A804K4A7"/>
<organism evidence="1 2">
    <name type="scientific">Musa acuminata subsp. malaccensis</name>
    <name type="common">Wild banana</name>
    <name type="synonym">Musa malaccensis</name>
    <dbReference type="NCBI Taxonomy" id="214687"/>
    <lineage>
        <taxon>Eukaryota</taxon>
        <taxon>Viridiplantae</taxon>
        <taxon>Streptophyta</taxon>
        <taxon>Embryophyta</taxon>
        <taxon>Tracheophyta</taxon>
        <taxon>Spermatophyta</taxon>
        <taxon>Magnoliopsida</taxon>
        <taxon>Liliopsida</taxon>
        <taxon>Zingiberales</taxon>
        <taxon>Musaceae</taxon>
        <taxon>Musa</taxon>
    </lineage>
</organism>
<evidence type="ECO:0000313" key="2">
    <source>
        <dbReference type="Proteomes" id="UP000012960"/>
    </source>
</evidence>
<dbReference type="AlphaFoldDB" id="A0A804K4A7"/>
<reference evidence="1" key="1">
    <citation type="submission" date="2021-05" db="UniProtKB">
        <authorList>
            <consortium name="EnsemblPlants"/>
        </authorList>
    </citation>
    <scope>IDENTIFICATION</scope>
    <source>
        <strain evidence="1">subsp. malaccensis</strain>
    </source>
</reference>
<name>A0A804K4A7_MUSAM</name>
<dbReference type="Proteomes" id="UP000012960">
    <property type="component" value="Unplaced"/>
</dbReference>
<dbReference type="Gramene" id="Ma08_t08410.1">
    <property type="protein sequence ID" value="Ma08_p08410.1"/>
    <property type="gene ID" value="Ma08_g08410"/>
</dbReference>
<accession>A0A804K4A7</accession>
<dbReference type="EnsemblPlants" id="Ma08_t08410.1">
    <property type="protein sequence ID" value="Ma08_p08410.1"/>
    <property type="gene ID" value="Ma08_g08410"/>
</dbReference>
<keyword evidence="2" id="KW-1185">Reference proteome</keyword>
<evidence type="ECO:0000313" key="1">
    <source>
        <dbReference type="EnsemblPlants" id="Ma08_p08410.1"/>
    </source>
</evidence>
<protein>
    <submittedName>
        <fullName evidence="1">Uncharacterized protein</fullName>
    </submittedName>
</protein>